<sequence length="202" mass="22072">MSLIRDLWRIATGTDPYLNPIRKKRAPKPFTPTSGMPLDLRDLRNLPFVGSFIDNVVLDTVEPIPGSVVYCGLAMNFVEHSGIYIGSGLIVHLEGSGHITSVTRAKFLDRLDGFNSAITVYVSSKDGKAVGSPEVAARAKAMIGKHLDYKLLSKNCHLFTATCLGPPLPILSSTLNGVKSSAETKLDCDEWRAWTLQTSKRK</sequence>
<evidence type="ECO:0000259" key="1">
    <source>
        <dbReference type="Pfam" id="PF04970"/>
    </source>
</evidence>
<gene>
    <name evidence="2" type="ORF">PS659_01209</name>
</gene>
<dbReference type="OrthoDB" id="9812095at2"/>
<proteinExistence type="predicted"/>
<dbReference type="InterPro" id="IPR007053">
    <property type="entry name" value="LRAT_dom"/>
</dbReference>
<protein>
    <recommendedName>
        <fullName evidence="1">LRAT domain-containing protein</fullName>
    </recommendedName>
</protein>
<dbReference type="EMBL" id="CABVGY010000005">
    <property type="protein sequence ID" value="VVM58912.1"/>
    <property type="molecule type" value="Genomic_DNA"/>
</dbReference>
<evidence type="ECO:0000313" key="3">
    <source>
        <dbReference type="Proteomes" id="UP000326729"/>
    </source>
</evidence>
<name>A0A5E6QU91_PSEFL</name>
<dbReference type="Proteomes" id="UP000326729">
    <property type="component" value="Unassembled WGS sequence"/>
</dbReference>
<dbReference type="Pfam" id="PF04970">
    <property type="entry name" value="LRAT"/>
    <property type="match status" value="1"/>
</dbReference>
<dbReference type="AlphaFoldDB" id="A0A5E6QU91"/>
<organism evidence="2 3">
    <name type="scientific">Pseudomonas fluorescens</name>
    <dbReference type="NCBI Taxonomy" id="294"/>
    <lineage>
        <taxon>Bacteria</taxon>
        <taxon>Pseudomonadati</taxon>
        <taxon>Pseudomonadota</taxon>
        <taxon>Gammaproteobacteria</taxon>
        <taxon>Pseudomonadales</taxon>
        <taxon>Pseudomonadaceae</taxon>
        <taxon>Pseudomonas</taxon>
    </lineage>
</organism>
<accession>A0A5E6QU91</accession>
<dbReference type="Gene3D" id="3.90.1720.10">
    <property type="entry name" value="endopeptidase domain like (from Nostoc punctiforme)"/>
    <property type="match status" value="1"/>
</dbReference>
<dbReference type="RefSeq" id="WP_150715301.1">
    <property type="nucleotide sequence ID" value="NZ_CABVGY010000005.1"/>
</dbReference>
<reference evidence="2 3" key="1">
    <citation type="submission" date="2019-09" db="EMBL/GenBank/DDBJ databases">
        <authorList>
            <person name="Chandra G."/>
            <person name="Truman W A."/>
        </authorList>
    </citation>
    <scope>NUCLEOTIDE SEQUENCE [LARGE SCALE GENOMIC DNA]</scope>
    <source>
        <strain evidence="2">PS659</strain>
    </source>
</reference>
<evidence type="ECO:0000313" key="2">
    <source>
        <dbReference type="EMBL" id="VVM58912.1"/>
    </source>
</evidence>
<feature type="domain" description="LRAT" evidence="1">
    <location>
        <begin position="77"/>
        <end position="163"/>
    </location>
</feature>